<dbReference type="Pfam" id="PF03237">
    <property type="entry name" value="Terminase_6N"/>
    <property type="match status" value="1"/>
</dbReference>
<dbReference type="EMBL" id="VSRQ01000005">
    <property type="protein sequence ID" value="TYK47165.1"/>
    <property type="molecule type" value="Genomic_DNA"/>
</dbReference>
<dbReference type="Gene3D" id="3.40.50.300">
    <property type="entry name" value="P-loop containing nucleotide triphosphate hydrolases"/>
    <property type="match status" value="1"/>
</dbReference>
<gene>
    <name evidence="1" type="ORF">FXF68_25540</name>
</gene>
<proteinExistence type="predicted"/>
<dbReference type="Proteomes" id="UP000323505">
    <property type="component" value="Unassembled WGS sequence"/>
</dbReference>
<accession>A0A5D3FIP4</accession>
<dbReference type="InterPro" id="IPR027417">
    <property type="entry name" value="P-loop_NTPase"/>
</dbReference>
<dbReference type="Gene3D" id="3.30.420.280">
    <property type="match status" value="1"/>
</dbReference>
<dbReference type="RefSeq" id="WP_148763406.1">
    <property type="nucleotide sequence ID" value="NZ_VSRQ01000005.1"/>
</dbReference>
<sequence>MTVVPLVGKQTESIRLATARGNLWEGAVRSSKTVCSILRWLQFVRQGPPGPLMMIGKTERTLKRNIIDPIVEMVGKSRCRYRAGAGELELFGRLIYTAGANDERAAEKLKGLTLAGAYCDEVTTFPQTAFAMLLTRLSVEGAAWFGTTNPAGSNHWLMRDYLSRARLHLTRDGETLRSNGDDRLNLHRFSFKLEDNPTLPAEYVAQVKAENVGLFYRRNVLGEWVLAEGAVFSMWDEARHVVDDLPPILRWLCAALDYGTTNPFHAGMLGVGEDRRLYLTREWRWDARREHRQLSDVEYSQRLREWMATVPRPGETRRGVDPEYVIVDPSAASFRVQLRRDGVTARLGNNSVLDGIRTVSSLLALDLLRVHSSCIELAREMPGYSWDDKASARGEDAPLKVDDHGPDMLRYGVHTTRSAWRPMLPASLPIAA</sequence>
<organism evidence="1 2">
    <name type="scientific">Actinomadura decatromicini</name>
    <dbReference type="NCBI Taxonomy" id="2604572"/>
    <lineage>
        <taxon>Bacteria</taxon>
        <taxon>Bacillati</taxon>
        <taxon>Actinomycetota</taxon>
        <taxon>Actinomycetes</taxon>
        <taxon>Streptosporangiales</taxon>
        <taxon>Thermomonosporaceae</taxon>
        <taxon>Actinomadura</taxon>
    </lineage>
</organism>
<protein>
    <submittedName>
        <fullName evidence="1">PBSX family phage terminase large subunit</fullName>
    </submittedName>
</protein>
<dbReference type="AlphaFoldDB" id="A0A5D3FIP4"/>
<name>A0A5D3FIP4_9ACTN</name>
<reference evidence="1 2" key="1">
    <citation type="submission" date="2019-08" db="EMBL/GenBank/DDBJ databases">
        <title>Actinomadura sp. nov. CYP1-5 isolated from mountain soil.</title>
        <authorList>
            <person name="Songsumanus A."/>
            <person name="Kuncharoen N."/>
            <person name="Kudo T."/>
            <person name="Yuki M."/>
            <person name="Igarashi Y."/>
            <person name="Tanasupawat S."/>
        </authorList>
    </citation>
    <scope>NUCLEOTIDE SEQUENCE [LARGE SCALE GENOMIC DNA]</scope>
    <source>
        <strain evidence="1 2">CYP1-5</strain>
    </source>
</reference>
<evidence type="ECO:0000313" key="1">
    <source>
        <dbReference type="EMBL" id="TYK47165.1"/>
    </source>
</evidence>
<evidence type="ECO:0000313" key="2">
    <source>
        <dbReference type="Proteomes" id="UP000323505"/>
    </source>
</evidence>
<comment type="caution">
    <text evidence="1">The sequence shown here is derived from an EMBL/GenBank/DDBJ whole genome shotgun (WGS) entry which is preliminary data.</text>
</comment>
<keyword evidence="2" id="KW-1185">Reference proteome</keyword>